<keyword evidence="1" id="KW-0472">Membrane</keyword>
<proteinExistence type="predicted"/>
<evidence type="ECO:0000313" key="4">
    <source>
        <dbReference type="Proteomes" id="UP000440224"/>
    </source>
</evidence>
<feature type="transmembrane region" description="Helical" evidence="1">
    <location>
        <begin position="196"/>
        <end position="215"/>
    </location>
</feature>
<dbReference type="GO" id="GO:0016020">
    <property type="term" value="C:membrane"/>
    <property type="evidence" value="ECO:0007669"/>
    <property type="project" value="TreeGrafter"/>
</dbReference>
<feature type="domain" description="Acyltransferase 3" evidence="2">
    <location>
        <begin position="34"/>
        <end position="384"/>
    </location>
</feature>
<accession>A0A6N7PX11</accession>
<evidence type="ECO:0000259" key="2">
    <source>
        <dbReference type="Pfam" id="PF01757"/>
    </source>
</evidence>
<gene>
    <name evidence="3" type="ORF">GF068_26220</name>
</gene>
<protein>
    <submittedName>
        <fullName evidence="3">Acyltransferase family protein</fullName>
    </submittedName>
</protein>
<dbReference type="GO" id="GO:0000271">
    <property type="term" value="P:polysaccharide biosynthetic process"/>
    <property type="evidence" value="ECO:0007669"/>
    <property type="project" value="TreeGrafter"/>
</dbReference>
<dbReference type="AlphaFoldDB" id="A0A6N7PX11"/>
<feature type="transmembrane region" description="Helical" evidence="1">
    <location>
        <begin position="267"/>
        <end position="286"/>
    </location>
</feature>
<dbReference type="Proteomes" id="UP000440224">
    <property type="component" value="Unassembled WGS sequence"/>
</dbReference>
<evidence type="ECO:0000313" key="3">
    <source>
        <dbReference type="EMBL" id="MRG95386.1"/>
    </source>
</evidence>
<evidence type="ECO:0000256" key="1">
    <source>
        <dbReference type="SAM" id="Phobius"/>
    </source>
</evidence>
<feature type="transmembrane region" description="Helical" evidence="1">
    <location>
        <begin position="38"/>
        <end position="56"/>
    </location>
</feature>
<keyword evidence="3" id="KW-0808">Transferase</keyword>
<dbReference type="Pfam" id="PF01757">
    <property type="entry name" value="Acyl_transf_3"/>
    <property type="match status" value="1"/>
</dbReference>
<feature type="transmembrane region" description="Helical" evidence="1">
    <location>
        <begin position="159"/>
        <end position="184"/>
    </location>
</feature>
<keyword evidence="1" id="KW-1133">Transmembrane helix</keyword>
<dbReference type="PANTHER" id="PTHR23028">
    <property type="entry name" value="ACETYLTRANSFERASE"/>
    <property type="match status" value="1"/>
</dbReference>
<dbReference type="OrthoDB" id="5501619at2"/>
<name>A0A6N7PX11_9BACT</name>
<keyword evidence="4" id="KW-1185">Reference proteome</keyword>
<feature type="transmembrane region" description="Helical" evidence="1">
    <location>
        <begin position="292"/>
        <end position="314"/>
    </location>
</feature>
<feature type="transmembrane region" description="Helical" evidence="1">
    <location>
        <begin position="335"/>
        <end position="355"/>
    </location>
</feature>
<dbReference type="InterPro" id="IPR002656">
    <property type="entry name" value="Acyl_transf_3_dom"/>
</dbReference>
<dbReference type="EMBL" id="WJIE01000007">
    <property type="protein sequence ID" value="MRG95386.1"/>
    <property type="molecule type" value="Genomic_DNA"/>
</dbReference>
<organism evidence="3 4">
    <name type="scientific">Polyangium spumosum</name>
    <dbReference type="NCBI Taxonomy" id="889282"/>
    <lineage>
        <taxon>Bacteria</taxon>
        <taxon>Pseudomonadati</taxon>
        <taxon>Myxococcota</taxon>
        <taxon>Polyangia</taxon>
        <taxon>Polyangiales</taxon>
        <taxon>Polyangiaceae</taxon>
        <taxon>Polyangium</taxon>
    </lineage>
</organism>
<sequence>MSAPAQALGVPAPAKPSGLRAFFALDLLDNRYPALHGLRVLAIVSVVQYHVTWIFWGEQGIPLDRFFVDRSLSIFFGMDLFFLLSGFLIGSILLRSLQKSGTQDLRRFYLRRVLRTFPSYYVVLTILALALPLTATQRAHLPYEYAYLTNFVSLHRPDIIMFWGWSLSLEEQFYLTVPLLFFVLHRLRDERARFGLLAALFFVALVVRLVIFYRYRPWNDFILYGALYFRTYTRFDTLVAGILLAFLHQRHGEAVGRFLSRPFHRALLALPALTCLWLLLNPAMFGEEHVQLVHVFCWGTVTSLMYLCALPLLLHGDGWIHRGLSAPFFRRAATLGYGVYLVHIPIIDHVIVPAAKVLHERRVPHLLLWPAALVATMLLSFLIGYVMHVLIEKPALRLRERFAG</sequence>
<keyword evidence="3" id="KW-0012">Acyltransferase</keyword>
<keyword evidence="1" id="KW-0812">Transmembrane</keyword>
<feature type="transmembrane region" description="Helical" evidence="1">
    <location>
        <begin position="118"/>
        <end position="139"/>
    </location>
</feature>
<feature type="transmembrane region" description="Helical" evidence="1">
    <location>
        <begin position="76"/>
        <end position="97"/>
    </location>
</feature>
<dbReference type="GO" id="GO:0016747">
    <property type="term" value="F:acyltransferase activity, transferring groups other than amino-acyl groups"/>
    <property type="evidence" value="ECO:0007669"/>
    <property type="project" value="InterPro"/>
</dbReference>
<comment type="caution">
    <text evidence="3">The sequence shown here is derived from an EMBL/GenBank/DDBJ whole genome shotgun (WGS) entry which is preliminary data.</text>
</comment>
<feature type="transmembrane region" description="Helical" evidence="1">
    <location>
        <begin position="367"/>
        <end position="391"/>
    </location>
</feature>
<dbReference type="PANTHER" id="PTHR23028:SF53">
    <property type="entry name" value="ACYL_TRANSF_3 DOMAIN-CONTAINING PROTEIN"/>
    <property type="match status" value="1"/>
</dbReference>
<feature type="transmembrane region" description="Helical" evidence="1">
    <location>
        <begin position="221"/>
        <end position="247"/>
    </location>
</feature>
<dbReference type="RefSeq" id="WP_153822180.1">
    <property type="nucleotide sequence ID" value="NZ_WJIE01000007.1"/>
</dbReference>
<dbReference type="InterPro" id="IPR050879">
    <property type="entry name" value="Acyltransferase_3"/>
</dbReference>
<reference evidence="3 4" key="1">
    <citation type="submission" date="2019-10" db="EMBL/GenBank/DDBJ databases">
        <title>A soil myxobacterium in the family Polyangiaceae.</title>
        <authorList>
            <person name="Li Y."/>
            <person name="Wang J."/>
        </authorList>
    </citation>
    <scope>NUCLEOTIDE SEQUENCE [LARGE SCALE GENOMIC DNA]</scope>
    <source>
        <strain evidence="3 4">DSM 14734</strain>
    </source>
</reference>